<feature type="region of interest" description="Disordered" evidence="1">
    <location>
        <begin position="179"/>
        <end position="209"/>
    </location>
</feature>
<feature type="compositionally biased region" description="Basic residues" evidence="1">
    <location>
        <begin position="198"/>
        <end position="209"/>
    </location>
</feature>
<dbReference type="RefSeq" id="XP_025360017.1">
    <property type="nucleotide sequence ID" value="XM_025509838.1"/>
</dbReference>
<dbReference type="Proteomes" id="UP000245884">
    <property type="component" value="Unassembled WGS sequence"/>
</dbReference>
<dbReference type="AlphaFoldDB" id="A0A316UQJ4"/>
<reference evidence="2 3" key="1">
    <citation type="journal article" date="2018" name="Mol. Biol. Evol.">
        <title>Broad Genomic Sampling Reveals a Smut Pathogenic Ancestry of the Fungal Clade Ustilaginomycotina.</title>
        <authorList>
            <person name="Kijpornyongpan T."/>
            <person name="Mondo S.J."/>
            <person name="Barry K."/>
            <person name="Sandor L."/>
            <person name="Lee J."/>
            <person name="Lipzen A."/>
            <person name="Pangilinan J."/>
            <person name="LaButti K."/>
            <person name="Hainaut M."/>
            <person name="Henrissat B."/>
            <person name="Grigoriev I.V."/>
            <person name="Spatafora J.W."/>
            <person name="Aime M.C."/>
        </authorList>
    </citation>
    <scope>NUCLEOTIDE SEQUENCE [LARGE SCALE GENOMIC DNA]</scope>
    <source>
        <strain evidence="2 3">MCA 5214</strain>
    </source>
</reference>
<gene>
    <name evidence="2" type="ORF">BDZ90DRAFT_74743</name>
</gene>
<sequence>MPRLERLRICDGFVERGAAHRIAGLRGELLDLREVEWDTGSSHWTGELLDVICALQGTVPRDPMRPLTQVSAVADARWLTDKAKLIAPRQIEVRLAPSMRDEVLEKSIRPDLRAAWTQGLPLSGTLHRLRLSESRAWRQDYYPTQPVENERAHFQQTDEWWRDCALYCAARLVEEVKEEHEEGGEGGPLMVAANNVLQKRRQRRSKQSQ</sequence>
<evidence type="ECO:0000256" key="1">
    <source>
        <dbReference type="SAM" id="MobiDB-lite"/>
    </source>
</evidence>
<dbReference type="EMBL" id="KZ819676">
    <property type="protein sequence ID" value="PWN25405.1"/>
    <property type="molecule type" value="Genomic_DNA"/>
</dbReference>
<name>A0A316UQJ4_9BASI</name>
<evidence type="ECO:0000313" key="3">
    <source>
        <dbReference type="Proteomes" id="UP000245884"/>
    </source>
</evidence>
<proteinExistence type="predicted"/>
<evidence type="ECO:0000313" key="2">
    <source>
        <dbReference type="EMBL" id="PWN25405.1"/>
    </source>
</evidence>
<organism evidence="2 3">
    <name type="scientific">Jaminaea rosea</name>
    <dbReference type="NCBI Taxonomy" id="1569628"/>
    <lineage>
        <taxon>Eukaryota</taxon>
        <taxon>Fungi</taxon>
        <taxon>Dikarya</taxon>
        <taxon>Basidiomycota</taxon>
        <taxon>Ustilaginomycotina</taxon>
        <taxon>Exobasidiomycetes</taxon>
        <taxon>Microstromatales</taxon>
        <taxon>Microstromatales incertae sedis</taxon>
        <taxon>Jaminaea</taxon>
    </lineage>
</organism>
<dbReference type="GeneID" id="37031661"/>
<accession>A0A316UQJ4</accession>
<keyword evidence="3" id="KW-1185">Reference proteome</keyword>
<protein>
    <submittedName>
        <fullName evidence="2">Uncharacterized protein</fullName>
    </submittedName>
</protein>